<dbReference type="AlphaFoldDB" id="A0A2G5K6I5"/>
<proteinExistence type="predicted"/>
<keyword evidence="2" id="KW-0808">Transferase</keyword>
<dbReference type="Proteomes" id="UP000231516">
    <property type="component" value="Unassembled WGS sequence"/>
</dbReference>
<comment type="caution">
    <text evidence="2">The sequence shown here is derived from an EMBL/GenBank/DDBJ whole genome shotgun (WGS) entry which is preliminary data.</text>
</comment>
<dbReference type="RefSeq" id="WP_099594089.1">
    <property type="nucleotide sequence ID" value="NZ_MDGM01000012.1"/>
</dbReference>
<keyword evidence="2" id="KW-0012">Acyltransferase</keyword>
<protein>
    <submittedName>
        <fullName evidence="2">Acyltransferase</fullName>
    </submittedName>
</protein>
<reference evidence="2 3" key="1">
    <citation type="submission" date="2016-08" db="EMBL/GenBank/DDBJ databases">
        <title>Draft genome of Amylibacter sp. strain 4G11.</title>
        <authorList>
            <person name="Wong S.-K."/>
            <person name="Hamasaki K."/>
            <person name="Yoshizawa S."/>
        </authorList>
    </citation>
    <scope>NUCLEOTIDE SEQUENCE [LARGE SCALE GENOMIC DNA]</scope>
    <source>
        <strain evidence="2 3">4G11</strain>
    </source>
</reference>
<dbReference type="EMBL" id="MDGM01000012">
    <property type="protein sequence ID" value="PIB25148.1"/>
    <property type="molecule type" value="Genomic_DNA"/>
</dbReference>
<name>A0A2G5K6I5_9RHOB</name>
<dbReference type="Pfam" id="PF19576">
    <property type="entry name" value="Acyltransf_2"/>
    <property type="match status" value="1"/>
</dbReference>
<dbReference type="OrthoDB" id="1113830at2"/>
<dbReference type="SMART" id="SM00563">
    <property type="entry name" value="PlsC"/>
    <property type="match status" value="1"/>
</dbReference>
<dbReference type="CDD" id="cd07986">
    <property type="entry name" value="LPLAT_ACT14924-like"/>
    <property type="match status" value="1"/>
</dbReference>
<accession>A0A2G5K6I5</accession>
<evidence type="ECO:0000259" key="1">
    <source>
        <dbReference type="SMART" id="SM00563"/>
    </source>
</evidence>
<dbReference type="InterPro" id="IPR002123">
    <property type="entry name" value="Plipid/glycerol_acylTrfase"/>
</dbReference>
<dbReference type="GO" id="GO:0016746">
    <property type="term" value="F:acyltransferase activity"/>
    <property type="evidence" value="ECO:0007669"/>
    <property type="project" value="UniProtKB-KW"/>
</dbReference>
<feature type="domain" description="Phospholipid/glycerol acyltransferase" evidence="1">
    <location>
        <begin position="83"/>
        <end position="206"/>
    </location>
</feature>
<organism evidence="2 3">
    <name type="scientific">Paramylibacter kogurei</name>
    <dbReference type="NCBI Taxonomy" id="1889778"/>
    <lineage>
        <taxon>Bacteria</taxon>
        <taxon>Pseudomonadati</taxon>
        <taxon>Pseudomonadota</taxon>
        <taxon>Alphaproteobacteria</taxon>
        <taxon>Rhodobacterales</taxon>
        <taxon>Paracoccaceae</taxon>
        <taxon>Paramylibacter</taxon>
    </lineage>
</organism>
<dbReference type="InterPro" id="IPR045746">
    <property type="entry name" value="ACT14924-like_Acyltransf_dom"/>
</dbReference>
<evidence type="ECO:0000313" key="3">
    <source>
        <dbReference type="Proteomes" id="UP000231516"/>
    </source>
</evidence>
<dbReference type="SUPFAM" id="SSF69593">
    <property type="entry name" value="Glycerol-3-phosphate (1)-acyltransferase"/>
    <property type="match status" value="1"/>
</dbReference>
<evidence type="ECO:0000313" key="2">
    <source>
        <dbReference type="EMBL" id="PIB25148.1"/>
    </source>
</evidence>
<gene>
    <name evidence="2" type="ORF">BFP76_06605</name>
</gene>
<sequence length="291" mass="32698">MGKHQSFGREISYASSAKSRSGRAFIRTMENLTGRPKLLKKALGYDQDVANGKDFWEVMVKRYDVSLDFVGGGLDKIPSSGPVIVIANHPFGILDGLVLGHLMSQTRKDFRILAHRVFNKSEELNKIILPISFDETKEAVKQNLQTRKEAIDYLSHGGCIGIFPGGTVSTSARPMGQAMDPQWRNFTAKLVQKSGAAVVPVYFDGSNSRLFQIASHANYNLRMALLIREFKKRIRKSVPVVIGDPIEQHTLAKYRDNPTAMMEFLRKATYSLSPTPLGNYDHGFEFEDHYR</sequence>
<keyword evidence="3" id="KW-1185">Reference proteome</keyword>